<protein>
    <recommendedName>
        <fullName evidence="3">Lipoprotein</fullName>
    </recommendedName>
</protein>
<evidence type="ECO:0000313" key="1">
    <source>
        <dbReference type="EMBL" id="MBW6435841.1"/>
    </source>
</evidence>
<keyword evidence="2" id="KW-1185">Reference proteome</keyword>
<proteinExistence type="predicted"/>
<dbReference type="Proteomes" id="UP001519863">
    <property type="component" value="Unassembled WGS sequence"/>
</dbReference>
<gene>
    <name evidence="1" type="ORF">KZ829_19045</name>
</gene>
<organism evidence="1 2">
    <name type="scientific">Actinoplanes hulinensis</name>
    <dbReference type="NCBI Taxonomy" id="1144547"/>
    <lineage>
        <taxon>Bacteria</taxon>
        <taxon>Bacillati</taxon>
        <taxon>Actinomycetota</taxon>
        <taxon>Actinomycetes</taxon>
        <taxon>Micromonosporales</taxon>
        <taxon>Micromonosporaceae</taxon>
        <taxon>Actinoplanes</taxon>
    </lineage>
</organism>
<evidence type="ECO:0000313" key="2">
    <source>
        <dbReference type="Proteomes" id="UP001519863"/>
    </source>
</evidence>
<name>A0ABS7B475_9ACTN</name>
<dbReference type="EMBL" id="JAHXZI010000009">
    <property type="protein sequence ID" value="MBW6435841.1"/>
    <property type="molecule type" value="Genomic_DNA"/>
</dbReference>
<sequence length="181" mass="19827">MRRVTIVLVVVVVGLCAGIGVYGQVRRHHREAAIERARQARTPLQKAAVGIDLARRVGDARHFAVVPERLPPGLVTMEPIGDVMEDGVMDVYSFGDLKAVVKYTAVPGDRPCGEHTCLRDTEVGFVTDEAPSLRHASIWLTGQASSAGQETEVRQFWAKTTWVPTAEAEWFTKLAYEGDVG</sequence>
<accession>A0ABS7B475</accession>
<evidence type="ECO:0008006" key="3">
    <source>
        <dbReference type="Google" id="ProtNLM"/>
    </source>
</evidence>
<reference evidence="1 2" key="1">
    <citation type="journal article" date="2013" name="Antonie Van Leeuwenhoek">
        <title>Actinoplanes hulinensis sp. nov., a novel actinomycete isolated from soybean root (Glycine max (L.) Merr).</title>
        <authorList>
            <person name="Shen Y."/>
            <person name="Liu C."/>
            <person name="Wang X."/>
            <person name="Zhao J."/>
            <person name="Jia F."/>
            <person name="Zhang Y."/>
            <person name="Wang L."/>
            <person name="Yang D."/>
            <person name="Xiang W."/>
        </authorList>
    </citation>
    <scope>NUCLEOTIDE SEQUENCE [LARGE SCALE GENOMIC DNA]</scope>
    <source>
        <strain evidence="1 2">NEAU-M9</strain>
    </source>
</reference>
<comment type="caution">
    <text evidence="1">The sequence shown here is derived from an EMBL/GenBank/DDBJ whole genome shotgun (WGS) entry which is preliminary data.</text>
</comment>
<dbReference type="RefSeq" id="WP_220145257.1">
    <property type="nucleotide sequence ID" value="NZ_JAHXZI010000009.1"/>
</dbReference>